<keyword evidence="1" id="KW-0472">Membrane</keyword>
<evidence type="ECO:0000256" key="1">
    <source>
        <dbReference type="SAM" id="Phobius"/>
    </source>
</evidence>
<reference evidence="3 4" key="1">
    <citation type="submission" date="2017-05" db="EMBL/GenBank/DDBJ databases">
        <authorList>
            <person name="Song R."/>
            <person name="Chenine A.L."/>
            <person name="Ruprecht R.M."/>
        </authorList>
    </citation>
    <scope>NUCLEOTIDE SEQUENCE [LARGE SCALE GENOMIC DNA]</scope>
    <source>
        <strain evidence="3 4">CECT 8898</strain>
    </source>
</reference>
<dbReference type="OrthoDB" id="8206682at2"/>
<evidence type="ECO:0000313" key="4">
    <source>
        <dbReference type="Proteomes" id="UP000207598"/>
    </source>
</evidence>
<feature type="transmembrane region" description="Helical" evidence="1">
    <location>
        <begin position="386"/>
        <end position="412"/>
    </location>
</feature>
<keyword evidence="4" id="KW-1185">Reference proteome</keyword>
<sequence>MPANDTTPRPRGLWAMAQYAAAHTPPSRNRAVDLYRAVAICMVVLGHWLLIAPMVAGGEVQLTILLAEAPWTQYATWLFQIMPVFFFVGGFANAVSWASARHDPVQQRGWAATRLSRLLTPIVPLVLVWAAAAAIAKLTGVPLDLIDASSQAALVPVWFLAVYIVITVVVPVAARVWDALGPASVLLLMAGAIAVDTLAFGFGMGWLRWTNYGFIWLAVHQLGFWWQSDRHRLPPWWLISALGVVWMIVLIPGLGFPVSMISVPGEEISNTRPPTTAMLAIGLVQIGLLIAIERPIRRWLDGARVWASVILLNQMIMTIYLWHLTAVIALVGLSLLAGGIGLGTAPGTAQWWVLRAPWLLALVVTLVPFVALFFRYESAGKRGPEALPGYGLAFVGALLACAGLVMLALGAIGAHRALGFNVEAIVLVVVGVWLATRGLPARQG</sequence>
<keyword evidence="1" id="KW-0812">Transmembrane</keyword>
<feature type="transmembrane region" description="Helical" evidence="1">
    <location>
        <begin position="356"/>
        <end position="374"/>
    </location>
</feature>
<organism evidence="3 4">
    <name type="scientific">Maliponia aquimaris</name>
    <dbReference type="NCBI Taxonomy" id="1673631"/>
    <lineage>
        <taxon>Bacteria</taxon>
        <taxon>Pseudomonadati</taxon>
        <taxon>Pseudomonadota</taxon>
        <taxon>Alphaproteobacteria</taxon>
        <taxon>Rhodobacterales</taxon>
        <taxon>Paracoccaceae</taxon>
        <taxon>Maliponia</taxon>
    </lineage>
</organism>
<evidence type="ECO:0000259" key="2">
    <source>
        <dbReference type="Pfam" id="PF01757"/>
    </source>
</evidence>
<dbReference type="GO" id="GO:0016747">
    <property type="term" value="F:acyltransferase activity, transferring groups other than amino-acyl groups"/>
    <property type="evidence" value="ECO:0007669"/>
    <property type="project" value="InterPro"/>
</dbReference>
<name>A0A238K8T8_9RHOB</name>
<feature type="transmembrane region" description="Helical" evidence="1">
    <location>
        <begin position="77"/>
        <end position="98"/>
    </location>
</feature>
<feature type="transmembrane region" description="Helical" evidence="1">
    <location>
        <begin position="118"/>
        <end position="136"/>
    </location>
</feature>
<feature type="transmembrane region" description="Helical" evidence="1">
    <location>
        <begin position="34"/>
        <end position="57"/>
    </location>
</feature>
<feature type="transmembrane region" description="Helical" evidence="1">
    <location>
        <begin position="156"/>
        <end position="177"/>
    </location>
</feature>
<feature type="domain" description="Acyltransferase 3" evidence="2">
    <location>
        <begin position="30"/>
        <end position="369"/>
    </location>
</feature>
<accession>A0A238K8T8</accession>
<feature type="transmembrane region" description="Helical" evidence="1">
    <location>
        <begin position="184"/>
        <end position="203"/>
    </location>
</feature>
<proteinExistence type="predicted"/>
<dbReference type="AlphaFoldDB" id="A0A238K8T8"/>
<evidence type="ECO:0000313" key="3">
    <source>
        <dbReference type="EMBL" id="SMX38854.1"/>
    </source>
</evidence>
<feature type="transmembrane region" description="Helical" evidence="1">
    <location>
        <begin position="209"/>
        <end position="226"/>
    </location>
</feature>
<gene>
    <name evidence="3" type="ORF">MAA8898_01753</name>
</gene>
<feature type="transmembrane region" description="Helical" evidence="1">
    <location>
        <begin position="305"/>
        <end position="336"/>
    </location>
</feature>
<keyword evidence="3" id="KW-0808">Transferase</keyword>
<dbReference type="EMBL" id="FXYF01000004">
    <property type="protein sequence ID" value="SMX38854.1"/>
    <property type="molecule type" value="Genomic_DNA"/>
</dbReference>
<feature type="transmembrane region" description="Helical" evidence="1">
    <location>
        <begin position="238"/>
        <end position="263"/>
    </location>
</feature>
<keyword evidence="1" id="KW-1133">Transmembrane helix</keyword>
<dbReference type="Pfam" id="PF01757">
    <property type="entry name" value="Acyl_transf_3"/>
    <property type="match status" value="1"/>
</dbReference>
<feature type="transmembrane region" description="Helical" evidence="1">
    <location>
        <begin position="418"/>
        <end position="436"/>
    </location>
</feature>
<dbReference type="Proteomes" id="UP000207598">
    <property type="component" value="Unassembled WGS sequence"/>
</dbReference>
<dbReference type="RefSeq" id="WP_094020591.1">
    <property type="nucleotide sequence ID" value="NZ_FXYF01000004.1"/>
</dbReference>
<dbReference type="InterPro" id="IPR002656">
    <property type="entry name" value="Acyl_transf_3_dom"/>
</dbReference>
<keyword evidence="3" id="KW-0012">Acyltransferase</keyword>
<protein>
    <submittedName>
        <fullName evidence="3">Acyltransferase family protein</fullName>
    </submittedName>
</protein>
<feature type="transmembrane region" description="Helical" evidence="1">
    <location>
        <begin position="275"/>
        <end position="293"/>
    </location>
</feature>